<keyword evidence="3" id="KW-1185">Reference proteome</keyword>
<dbReference type="Proteomes" id="UP000193711">
    <property type="component" value="Unassembled WGS sequence"/>
</dbReference>
<dbReference type="EMBL" id="FXBM01000001">
    <property type="protein sequence ID" value="SMH32151.1"/>
    <property type="molecule type" value="Genomic_DNA"/>
</dbReference>
<sequence>MASNENLAAPVAVWYFVGATFVAALPMIMFPDMHWLARLGSLALALALIAGGGWQLRREKRAAGRRVDQPPETQP</sequence>
<name>A0A1X7N6K8_9MICO</name>
<dbReference type="OrthoDB" id="5126363at2"/>
<feature type="transmembrane region" description="Helical" evidence="1">
    <location>
        <begin position="35"/>
        <end position="56"/>
    </location>
</feature>
<reference evidence="3" key="1">
    <citation type="submission" date="2017-04" db="EMBL/GenBank/DDBJ databases">
        <authorList>
            <person name="Varghese N."/>
            <person name="Submissions S."/>
        </authorList>
    </citation>
    <scope>NUCLEOTIDE SEQUENCE [LARGE SCALE GENOMIC DNA]</scope>
    <source>
        <strain evidence="3">VKM Ac-2121</strain>
    </source>
</reference>
<keyword evidence="1" id="KW-1133">Transmembrane helix</keyword>
<organism evidence="2 3">
    <name type="scientific">Rathayibacter oskolensis</name>
    <dbReference type="NCBI Taxonomy" id="1891671"/>
    <lineage>
        <taxon>Bacteria</taxon>
        <taxon>Bacillati</taxon>
        <taxon>Actinomycetota</taxon>
        <taxon>Actinomycetes</taxon>
        <taxon>Micrococcales</taxon>
        <taxon>Microbacteriaceae</taxon>
        <taxon>Rathayibacter</taxon>
    </lineage>
</organism>
<evidence type="ECO:0000313" key="3">
    <source>
        <dbReference type="Proteomes" id="UP000193711"/>
    </source>
</evidence>
<keyword evidence="1" id="KW-0472">Membrane</keyword>
<protein>
    <submittedName>
        <fullName evidence="2">Uncharacterized protein</fullName>
    </submittedName>
</protein>
<evidence type="ECO:0000256" key="1">
    <source>
        <dbReference type="SAM" id="Phobius"/>
    </source>
</evidence>
<gene>
    <name evidence="2" type="ORF">SAMN06295885_0696</name>
</gene>
<evidence type="ECO:0000313" key="2">
    <source>
        <dbReference type="EMBL" id="SMH32151.1"/>
    </source>
</evidence>
<proteinExistence type="predicted"/>
<dbReference type="AlphaFoldDB" id="A0A1X7N6K8"/>
<dbReference type="RefSeq" id="WP_085475177.1">
    <property type="nucleotide sequence ID" value="NZ_FXBM01000001.1"/>
</dbReference>
<feature type="transmembrane region" description="Helical" evidence="1">
    <location>
        <begin position="7"/>
        <end position="29"/>
    </location>
</feature>
<accession>A0A1X7N6K8</accession>
<keyword evidence="1" id="KW-0812">Transmembrane</keyword>